<accession>A0A077ZNU8</accession>
<protein>
    <recommendedName>
        <fullName evidence="4">Retrotransposon gag domain-containing protein</fullName>
    </recommendedName>
</protein>
<proteinExistence type="predicted"/>
<dbReference type="Proteomes" id="UP000030665">
    <property type="component" value="Unassembled WGS sequence"/>
</dbReference>
<evidence type="ECO:0000313" key="3">
    <source>
        <dbReference type="Proteomes" id="UP000030665"/>
    </source>
</evidence>
<sequence length="247" mass="27743">MEPPSRPVVMPQTYDGEGSWQNWRTSFEQCSILNRWTEQDKLQWLAVSLTGDAAWAFGQLTAEQRESYDSCITGLTTLLVPPNVEQLNVTLFRTRRKTKEEDWFAFARELSKLAARAYPAFAPGVRDALSLERFLTELGPEEWASTVRRANPSSLMDAVRMAIQQEATEQAYRGKAANSARIHVGEVEEVAAAISRGVLPERRGGGPPIYQRTGSLDEVRALRNEVDELKRMMQEMSLQLSPLAVGL</sequence>
<dbReference type="PANTHER" id="PTHR45823:SF1">
    <property type="entry name" value="T-SNARE COILED-COIL HOMOLOGY DOMAIN-CONTAINING PROTEIN"/>
    <property type="match status" value="1"/>
</dbReference>
<keyword evidence="1" id="KW-0175">Coiled coil</keyword>
<dbReference type="STRING" id="36087.A0A077ZNU8"/>
<keyword evidence="3" id="KW-1185">Reference proteome</keyword>
<reference evidence="2" key="2">
    <citation type="submission" date="2014-03" db="EMBL/GenBank/DDBJ databases">
        <title>The whipworm genome and dual-species transcriptomics of an intimate host-pathogen interaction.</title>
        <authorList>
            <person name="Foth B.J."/>
            <person name="Tsai I.J."/>
            <person name="Reid A.J."/>
            <person name="Bancroft A.J."/>
            <person name="Nichol S."/>
            <person name="Tracey A."/>
            <person name="Holroyd N."/>
            <person name="Cotton J.A."/>
            <person name="Stanley E.J."/>
            <person name="Zarowiecki M."/>
            <person name="Liu J.Z."/>
            <person name="Huckvale T."/>
            <person name="Cooper P.J."/>
            <person name="Grencis R.K."/>
            <person name="Berriman M."/>
        </authorList>
    </citation>
    <scope>NUCLEOTIDE SEQUENCE [LARGE SCALE GENOMIC DNA]</scope>
</reference>
<evidence type="ECO:0000256" key="1">
    <source>
        <dbReference type="SAM" id="Coils"/>
    </source>
</evidence>
<feature type="non-terminal residue" evidence="2">
    <location>
        <position position="247"/>
    </location>
</feature>
<feature type="coiled-coil region" evidence="1">
    <location>
        <begin position="212"/>
        <end position="239"/>
    </location>
</feature>
<dbReference type="OrthoDB" id="6091153at2759"/>
<organism evidence="2 3">
    <name type="scientific">Trichuris trichiura</name>
    <name type="common">Whipworm</name>
    <name type="synonym">Trichocephalus trichiurus</name>
    <dbReference type="NCBI Taxonomy" id="36087"/>
    <lineage>
        <taxon>Eukaryota</taxon>
        <taxon>Metazoa</taxon>
        <taxon>Ecdysozoa</taxon>
        <taxon>Nematoda</taxon>
        <taxon>Enoplea</taxon>
        <taxon>Dorylaimia</taxon>
        <taxon>Trichinellida</taxon>
        <taxon>Trichuridae</taxon>
        <taxon>Trichuris</taxon>
    </lineage>
</organism>
<dbReference type="AlphaFoldDB" id="A0A077ZNU8"/>
<name>A0A077ZNU8_TRITR</name>
<dbReference type="PANTHER" id="PTHR45823">
    <property type="entry name" value="T-SNARE COILED-COIL HOMOLOGY DOMAIN-CONTAINING PROTEIN"/>
    <property type="match status" value="1"/>
</dbReference>
<evidence type="ECO:0000313" key="2">
    <source>
        <dbReference type="EMBL" id="CDW61389.1"/>
    </source>
</evidence>
<reference evidence="2" key="1">
    <citation type="submission" date="2014-01" db="EMBL/GenBank/DDBJ databases">
        <authorList>
            <person name="Aslett M."/>
        </authorList>
    </citation>
    <scope>NUCLEOTIDE SEQUENCE</scope>
</reference>
<dbReference type="EMBL" id="HG809511">
    <property type="protein sequence ID" value="CDW61389.1"/>
    <property type="molecule type" value="Genomic_DNA"/>
</dbReference>
<evidence type="ECO:0008006" key="4">
    <source>
        <dbReference type="Google" id="ProtNLM"/>
    </source>
</evidence>
<gene>
    <name evidence="2" type="ORF">TTRE_0000984901</name>
</gene>